<gene>
    <name evidence="4" type="ORF">D2E23_0601</name>
</gene>
<dbReference type="Proteomes" id="UP000288607">
    <property type="component" value="Unassembled WGS sequence"/>
</dbReference>
<evidence type="ECO:0000313" key="4">
    <source>
        <dbReference type="EMBL" id="RSX51994.1"/>
    </source>
</evidence>
<dbReference type="PROSITE" id="PS50006">
    <property type="entry name" value="FHA_DOMAIN"/>
    <property type="match status" value="1"/>
</dbReference>
<feature type="region of interest" description="Disordered" evidence="2">
    <location>
        <begin position="1"/>
        <end position="57"/>
    </location>
</feature>
<dbReference type="SUPFAM" id="SSF49879">
    <property type="entry name" value="SMAD/FHA domain"/>
    <property type="match status" value="1"/>
</dbReference>
<dbReference type="Gene3D" id="2.60.200.20">
    <property type="match status" value="1"/>
</dbReference>
<dbReference type="CDD" id="cd00060">
    <property type="entry name" value="FHA"/>
    <property type="match status" value="1"/>
</dbReference>
<dbReference type="InterPro" id="IPR008984">
    <property type="entry name" value="SMAD_FHA_dom_sf"/>
</dbReference>
<sequence>MRRSIPYPPPPEPGWYVEDTMPGDASQAFPDDVRSQSAVVDDAPAPSDGSPYGNEEWDGTILSRSFIDQRPQHRYVLRNDATGQTVILDRSALLGRKPTKAVPEGVSPQKLDDPTRTISRNHAAVSFDREGRLWIEDYGSLNGTFLIVNGEETQVKGRPVKVTVPCTVRIGDQFFNLEEQHS</sequence>
<keyword evidence="1" id="KW-0597">Phosphoprotein</keyword>
<feature type="domain" description="FHA" evidence="3">
    <location>
        <begin position="92"/>
        <end position="146"/>
    </location>
</feature>
<proteinExistence type="predicted"/>
<protein>
    <recommendedName>
        <fullName evidence="3">FHA domain-containing protein</fullName>
    </recommendedName>
</protein>
<feature type="compositionally biased region" description="Pro residues" evidence="2">
    <location>
        <begin position="1"/>
        <end position="13"/>
    </location>
</feature>
<dbReference type="OrthoDB" id="3254248at2"/>
<evidence type="ECO:0000256" key="1">
    <source>
        <dbReference type="ARBA" id="ARBA00022553"/>
    </source>
</evidence>
<organism evidence="4 5">
    <name type="scientific">Bifidobacterium callimiconis</name>
    <dbReference type="NCBI Taxonomy" id="2306973"/>
    <lineage>
        <taxon>Bacteria</taxon>
        <taxon>Bacillati</taxon>
        <taxon>Actinomycetota</taxon>
        <taxon>Actinomycetes</taxon>
        <taxon>Bifidobacteriales</taxon>
        <taxon>Bifidobacteriaceae</taxon>
        <taxon>Bifidobacterium</taxon>
    </lineage>
</organism>
<dbReference type="EMBL" id="QXGJ01000002">
    <property type="protein sequence ID" value="RSX51994.1"/>
    <property type="molecule type" value="Genomic_DNA"/>
</dbReference>
<keyword evidence="5" id="KW-1185">Reference proteome</keyword>
<reference evidence="4 5" key="1">
    <citation type="submission" date="2018-09" db="EMBL/GenBank/DDBJ databases">
        <title>Characterization of the phylogenetic diversity of five novel species belonging to the genus Bifidobacterium.</title>
        <authorList>
            <person name="Lugli G.A."/>
            <person name="Duranti S."/>
            <person name="Milani C."/>
        </authorList>
    </citation>
    <scope>NUCLEOTIDE SEQUENCE [LARGE SCALE GENOMIC DNA]</scope>
    <source>
        <strain evidence="4 5">2028B</strain>
    </source>
</reference>
<dbReference type="RefSeq" id="WP_126029525.1">
    <property type="nucleotide sequence ID" value="NZ_QXGJ01000002.1"/>
</dbReference>
<accession>A0A430FGJ5</accession>
<dbReference type="Pfam" id="PF00498">
    <property type="entry name" value="FHA"/>
    <property type="match status" value="1"/>
</dbReference>
<dbReference type="AlphaFoldDB" id="A0A430FGJ5"/>
<comment type="caution">
    <text evidence="4">The sequence shown here is derived from an EMBL/GenBank/DDBJ whole genome shotgun (WGS) entry which is preliminary data.</text>
</comment>
<evidence type="ECO:0000259" key="3">
    <source>
        <dbReference type="PROSITE" id="PS50006"/>
    </source>
</evidence>
<evidence type="ECO:0000256" key="2">
    <source>
        <dbReference type="SAM" id="MobiDB-lite"/>
    </source>
</evidence>
<evidence type="ECO:0000313" key="5">
    <source>
        <dbReference type="Proteomes" id="UP000288607"/>
    </source>
</evidence>
<name>A0A430FGJ5_9BIFI</name>
<dbReference type="InterPro" id="IPR000253">
    <property type="entry name" value="FHA_dom"/>
</dbReference>